<dbReference type="InterPro" id="IPR016156">
    <property type="entry name" value="FAD/NAD-linked_Rdtase_dimer_sf"/>
</dbReference>
<comment type="cofactor">
    <cofactor evidence="1">
        <name>FAD</name>
        <dbReference type="ChEBI" id="CHEBI:57692"/>
    </cofactor>
</comment>
<dbReference type="PRINTS" id="PR00411">
    <property type="entry name" value="PNDRDTASEI"/>
</dbReference>
<dbReference type="InterPro" id="IPR050446">
    <property type="entry name" value="FAD-oxidoreductase/Apoptosis"/>
</dbReference>
<keyword evidence="3" id="KW-0274">FAD</keyword>
<dbReference type="InterPro" id="IPR023753">
    <property type="entry name" value="FAD/NAD-binding_dom"/>
</dbReference>
<evidence type="ECO:0000256" key="2">
    <source>
        <dbReference type="ARBA" id="ARBA00022630"/>
    </source>
</evidence>
<dbReference type="EMBL" id="BPUS01000019">
    <property type="protein sequence ID" value="GJH29054.1"/>
    <property type="molecule type" value="Genomic_DNA"/>
</dbReference>
<dbReference type="SUPFAM" id="SSF55424">
    <property type="entry name" value="FAD/NAD-linked reductases, dimerisation (C-terminal) domain"/>
    <property type="match status" value="1"/>
</dbReference>
<dbReference type="PRINTS" id="PR00368">
    <property type="entry name" value="FADPNR"/>
</dbReference>
<dbReference type="Proteomes" id="UP001055111">
    <property type="component" value="Unassembled WGS sequence"/>
</dbReference>
<proteinExistence type="predicted"/>
<evidence type="ECO:0000256" key="3">
    <source>
        <dbReference type="ARBA" id="ARBA00022827"/>
    </source>
</evidence>
<evidence type="ECO:0000313" key="7">
    <source>
        <dbReference type="EMBL" id="GJH29054.1"/>
    </source>
</evidence>
<dbReference type="InterPro" id="IPR036188">
    <property type="entry name" value="FAD/NAD-bd_sf"/>
</dbReference>
<feature type="domain" description="FAD/NAD(P)-binding" evidence="5">
    <location>
        <begin position="12"/>
        <end position="306"/>
    </location>
</feature>
<dbReference type="InterPro" id="IPR028202">
    <property type="entry name" value="Reductase_C"/>
</dbReference>
<accession>A0AA37MUG3</accession>
<dbReference type="GO" id="GO:0016651">
    <property type="term" value="F:oxidoreductase activity, acting on NAD(P)H"/>
    <property type="evidence" value="ECO:0007669"/>
    <property type="project" value="TreeGrafter"/>
</dbReference>
<evidence type="ECO:0000259" key="5">
    <source>
        <dbReference type="Pfam" id="PF07992"/>
    </source>
</evidence>
<dbReference type="Gene3D" id="3.50.50.60">
    <property type="entry name" value="FAD/NAD(P)-binding domain"/>
    <property type="match status" value="2"/>
</dbReference>
<gene>
    <name evidence="7" type="ORF">CBA19CS42_31080</name>
</gene>
<comment type="caution">
    <text evidence="7">The sequence shown here is derived from an EMBL/GenBank/DDBJ whole genome shotgun (WGS) entry which is preliminary data.</text>
</comment>
<evidence type="ECO:0000256" key="4">
    <source>
        <dbReference type="ARBA" id="ARBA00023002"/>
    </source>
</evidence>
<dbReference type="RefSeq" id="WP_238216132.1">
    <property type="nucleotide sequence ID" value="NZ_BPUS01000019.1"/>
</dbReference>
<dbReference type="PANTHER" id="PTHR43557:SF2">
    <property type="entry name" value="RIESKE DOMAIN-CONTAINING PROTEIN-RELATED"/>
    <property type="match status" value="1"/>
</dbReference>
<dbReference type="Gene3D" id="3.30.390.30">
    <property type="match status" value="1"/>
</dbReference>
<evidence type="ECO:0000259" key="6">
    <source>
        <dbReference type="Pfam" id="PF14759"/>
    </source>
</evidence>
<protein>
    <submittedName>
        <fullName evidence="7">FAD-dependent oxidoreductase</fullName>
    </submittedName>
</protein>
<organism evidence="7 8">
    <name type="scientific">Caballeronia novacaledonica</name>
    <dbReference type="NCBI Taxonomy" id="1544861"/>
    <lineage>
        <taxon>Bacteria</taxon>
        <taxon>Pseudomonadati</taxon>
        <taxon>Pseudomonadota</taxon>
        <taxon>Betaproteobacteria</taxon>
        <taxon>Burkholderiales</taxon>
        <taxon>Burkholderiaceae</taxon>
        <taxon>Caballeronia</taxon>
    </lineage>
</organism>
<dbReference type="GO" id="GO:0005737">
    <property type="term" value="C:cytoplasm"/>
    <property type="evidence" value="ECO:0007669"/>
    <property type="project" value="TreeGrafter"/>
</dbReference>
<evidence type="ECO:0000313" key="8">
    <source>
        <dbReference type="Proteomes" id="UP001055111"/>
    </source>
</evidence>
<reference evidence="7" key="1">
    <citation type="submission" date="2022-09" db="EMBL/GenBank/DDBJ databases">
        <title>Isolation and characterization of 3-chlorobenzoate degrading bacteria from soils in Shizuoka.</title>
        <authorList>
            <person name="Ifat A."/>
            <person name="Ogawa N."/>
            <person name="Kimbara K."/>
            <person name="Moriuchi R."/>
            <person name="Dohra H."/>
            <person name="Shintani M."/>
        </authorList>
    </citation>
    <scope>NUCLEOTIDE SEQUENCE</scope>
    <source>
        <strain evidence="7">19CS4-2</strain>
    </source>
</reference>
<dbReference type="PANTHER" id="PTHR43557">
    <property type="entry name" value="APOPTOSIS-INDUCING FACTOR 1"/>
    <property type="match status" value="1"/>
</dbReference>
<dbReference type="SUPFAM" id="SSF51905">
    <property type="entry name" value="FAD/NAD(P)-binding domain"/>
    <property type="match status" value="2"/>
</dbReference>
<dbReference type="AlphaFoldDB" id="A0AA37MUG3"/>
<dbReference type="Pfam" id="PF14759">
    <property type="entry name" value="Reductase_C"/>
    <property type="match status" value="1"/>
</dbReference>
<name>A0AA37MUG3_9BURK</name>
<feature type="domain" description="Reductase C-terminal" evidence="6">
    <location>
        <begin position="326"/>
        <end position="410"/>
    </location>
</feature>
<keyword evidence="2" id="KW-0285">Flavoprotein</keyword>
<evidence type="ECO:0000256" key="1">
    <source>
        <dbReference type="ARBA" id="ARBA00001974"/>
    </source>
</evidence>
<keyword evidence="4" id="KW-0560">Oxidoreductase</keyword>
<dbReference type="Pfam" id="PF07992">
    <property type="entry name" value="Pyr_redox_2"/>
    <property type="match status" value="1"/>
</dbReference>
<sequence>MDTQVPSNIAASYVIVGAGQAGRRAAETIKDLRPHADVLIIGDEDFLPYDRPALSKQILLDEAEEKVAFVRSREFYESVGIRLLLGRSVVSIDRPAHCVHLSDGSVVAFEKLLLTTGSRARRLACPIKEGAQVHYLRSLADARALRKEMRGGRRIAILGGGFIGLEVSAAARSLNCDVTVIEPQERLLKRSLPDAVGSSIQRLHLSKGVRFLLGRIPLSVTTSGHHRGVVELDSGEVLADVVIAGVGSQPNIELAESAGLEVENGIVIDSRCRTADPDIFAAGDVTFSKFHGRRVRVEAWQVAEYQSVIAAKNMLGDGQDYDETPWLWSDQYDWNVQALGSFDIPGEIHLRGSKDTNCFSVWNIGAQGAVLAVAAVNCGRDVSIARRLIKENSRVNPSKLERRDLPIRECVAVD</sequence>